<reference evidence="2 3" key="1">
    <citation type="submission" date="2009-02" db="EMBL/GenBank/DDBJ databases">
        <title>Annotation of Streptomyces hygroscopicus strain ATCC 53653.</title>
        <authorList>
            <consortium name="The Broad Institute Genome Sequencing Platform"/>
            <consortium name="Broad Institute Microbial Sequencing Center"/>
            <person name="Fischbach M."/>
            <person name="Godfrey P."/>
            <person name="Ward D."/>
            <person name="Young S."/>
            <person name="Zeng Q."/>
            <person name="Koehrsen M."/>
            <person name="Alvarado L."/>
            <person name="Berlin A.M."/>
            <person name="Bochicchio J."/>
            <person name="Borenstein D."/>
            <person name="Chapman S.B."/>
            <person name="Chen Z."/>
            <person name="Engels R."/>
            <person name="Freedman E."/>
            <person name="Gellesch M."/>
            <person name="Goldberg J."/>
            <person name="Griggs A."/>
            <person name="Gujja S."/>
            <person name="Heilman E.R."/>
            <person name="Heiman D.I."/>
            <person name="Hepburn T.A."/>
            <person name="Howarth C."/>
            <person name="Jen D."/>
            <person name="Larson L."/>
            <person name="Lewis B."/>
            <person name="Mehta T."/>
            <person name="Park D."/>
            <person name="Pearson M."/>
            <person name="Richards J."/>
            <person name="Roberts A."/>
            <person name="Saif S."/>
            <person name="Shea T.D."/>
            <person name="Shenoy N."/>
            <person name="Sisk P."/>
            <person name="Stolte C."/>
            <person name="Sykes S.N."/>
            <person name="Thomson T."/>
            <person name="Walk T."/>
            <person name="White J."/>
            <person name="Yandava C."/>
            <person name="Straight P."/>
            <person name="Clardy J."/>
            <person name="Hung D."/>
            <person name="Kolter R."/>
            <person name="Mekalanos J."/>
            <person name="Walker S."/>
            <person name="Walsh C.T."/>
            <person name="Wieland-Brown L.C."/>
            <person name="Haas B."/>
            <person name="Nusbaum C."/>
            <person name="Birren B."/>
        </authorList>
    </citation>
    <scope>NUCLEOTIDE SEQUENCE [LARGE SCALE GENOMIC DNA]</scope>
    <source>
        <strain evidence="2 3">ATCC 53653</strain>
    </source>
</reference>
<evidence type="ECO:0000256" key="1">
    <source>
        <dbReference type="SAM" id="MobiDB-lite"/>
    </source>
</evidence>
<proteinExistence type="predicted"/>
<dbReference type="RefSeq" id="WP_009720135.1">
    <property type="nucleotide sequence ID" value="NZ_GG657754.1"/>
</dbReference>
<evidence type="ECO:0000313" key="3">
    <source>
        <dbReference type="Proteomes" id="UP000003963"/>
    </source>
</evidence>
<sequence>MVTARSRFGIRWARMVASPLRLLCLAALLLGFVSLHAVSAEAVSGHLTGCASSPVASPVASAPHGETGEEAEESGAAGRHHDDEASHSAHECVLAQPEQGPEVAAPCPALPAEGMLDAAGHTPSSRPVAATAAGSTPSELQRTAVLRI</sequence>
<dbReference type="Proteomes" id="UP000003963">
    <property type="component" value="Unassembled WGS sequence"/>
</dbReference>
<dbReference type="HOGENOM" id="CLU_1757791_0_0_11"/>
<protein>
    <submittedName>
        <fullName evidence="2">Uncharacterized protein</fullName>
    </submittedName>
</protein>
<name>D9WTE3_9ACTN</name>
<gene>
    <name evidence="2" type="ORF">SSOG_08051</name>
</gene>
<feature type="compositionally biased region" description="Basic and acidic residues" evidence="1">
    <location>
        <begin position="79"/>
        <end position="90"/>
    </location>
</feature>
<dbReference type="EMBL" id="GG657754">
    <property type="protein sequence ID" value="EFL28337.1"/>
    <property type="molecule type" value="Genomic_DNA"/>
</dbReference>
<accession>D9WTE3</accession>
<dbReference type="AlphaFoldDB" id="D9WTE3"/>
<feature type="region of interest" description="Disordered" evidence="1">
    <location>
        <begin position="54"/>
        <end position="148"/>
    </location>
</feature>
<organism evidence="2 3">
    <name type="scientific">Streptomyces himastatinicus ATCC 53653</name>
    <dbReference type="NCBI Taxonomy" id="457427"/>
    <lineage>
        <taxon>Bacteria</taxon>
        <taxon>Bacillati</taxon>
        <taxon>Actinomycetota</taxon>
        <taxon>Actinomycetes</taxon>
        <taxon>Kitasatosporales</taxon>
        <taxon>Streptomycetaceae</taxon>
        <taxon>Streptomyces</taxon>
        <taxon>Streptomyces violaceusniger group</taxon>
    </lineage>
</organism>
<evidence type="ECO:0000313" key="2">
    <source>
        <dbReference type="EMBL" id="EFL28337.1"/>
    </source>
</evidence>
<keyword evidence="3" id="KW-1185">Reference proteome</keyword>
<dbReference type="OrthoDB" id="9994771at2"/>
<feature type="compositionally biased region" description="Low complexity" evidence="1">
    <location>
        <begin position="54"/>
        <end position="65"/>
    </location>
</feature>